<feature type="domain" description="Fibrinogen C-terminal" evidence="9">
    <location>
        <begin position="478"/>
        <end position="700"/>
    </location>
</feature>
<comment type="function">
    <text evidence="6">Lectin involved in innate immunity. Agglutinates all types of human erythrocytes, Gram-positive and Gram-negative bacteria. Has a stronger agglutinating activity towards Gram-negative bacteria than towards Gram-positive bacteria. Specifically recognizes acetyl group-containing substances on agglutinated cells. The hemagglutinating activity was inhibited by EDTA, acetyl group-containing mono- and disaccharides, N-acetyl derivatives of amino acids, other acetyl group-containing substances, propionamide and benzamide. Enhances the antimicrobial activity of big defensin against Gram-positive bacteria but not against Gram-negative bacteria.</text>
</comment>
<feature type="compositionally biased region" description="Gly residues" evidence="7">
    <location>
        <begin position="132"/>
        <end position="170"/>
    </location>
</feature>
<evidence type="ECO:0000259" key="9">
    <source>
        <dbReference type="PROSITE" id="PS51406"/>
    </source>
</evidence>
<feature type="compositionally biased region" description="Polar residues" evidence="7">
    <location>
        <begin position="81"/>
        <end position="90"/>
    </location>
</feature>
<dbReference type="InterPro" id="IPR037579">
    <property type="entry name" value="FIB_ANG-like"/>
</dbReference>
<dbReference type="SMART" id="SM00186">
    <property type="entry name" value="FBG"/>
    <property type="match status" value="1"/>
</dbReference>
<dbReference type="GO" id="GO:0005576">
    <property type="term" value="C:extracellular region"/>
    <property type="evidence" value="ECO:0007669"/>
    <property type="project" value="UniProtKB-SubCell"/>
</dbReference>
<dbReference type="NCBIfam" id="NF040941">
    <property type="entry name" value="GGGWT_bact"/>
    <property type="match status" value="1"/>
</dbReference>
<dbReference type="CDD" id="cd00087">
    <property type="entry name" value="FReD"/>
    <property type="match status" value="1"/>
</dbReference>
<dbReference type="PANTHER" id="PTHR47221:SF6">
    <property type="entry name" value="FIBRINOGEN ALPHA CHAIN"/>
    <property type="match status" value="1"/>
</dbReference>
<feature type="region of interest" description="Disordered" evidence="7">
    <location>
        <begin position="722"/>
        <end position="743"/>
    </location>
</feature>
<dbReference type="PROSITE" id="PS00514">
    <property type="entry name" value="FIBRINOGEN_C_1"/>
    <property type="match status" value="1"/>
</dbReference>
<evidence type="ECO:0000313" key="10">
    <source>
        <dbReference type="EMBL" id="KAG7165209.1"/>
    </source>
</evidence>
<feature type="compositionally biased region" description="Low complexity" evidence="7">
    <location>
        <begin position="117"/>
        <end position="126"/>
    </location>
</feature>
<keyword evidence="5" id="KW-1015">Disulfide bond</keyword>
<feature type="compositionally biased region" description="Gly residues" evidence="7">
    <location>
        <begin position="95"/>
        <end position="116"/>
    </location>
</feature>
<evidence type="ECO:0000256" key="5">
    <source>
        <dbReference type="ARBA" id="ARBA00023157"/>
    </source>
</evidence>
<accession>A0A8J5K0S0</accession>
<dbReference type="InterPro" id="IPR020837">
    <property type="entry name" value="Fibrinogen_CS"/>
</dbReference>
<dbReference type="PROSITE" id="PS51406">
    <property type="entry name" value="FIBRINOGEN_C_2"/>
    <property type="match status" value="1"/>
</dbReference>
<gene>
    <name evidence="10" type="primary">Fibcd1b-L2</name>
    <name evidence="10" type="ORF">Hamer_G021936</name>
</gene>
<evidence type="ECO:0000256" key="3">
    <source>
        <dbReference type="ARBA" id="ARBA00022729"/>
    </source>
</evidence>
<proteinExistence type="predicted"/>
<feature type="signal peptide" evidence="8">
    <location>
        <begin position="1"/>
        <end position="22"/>
    </location>
</feature>
<feature type="compositionally biased region" description="Basic and acidic residues" evidence="7">
    <location>
        <begin position="264"/>
        <end position="275"/>
    </location>
</feature>
<dbReference type="InterPro" id="IPR002181">
    <property type="entry name" value="Fibrinogen_a/b/g_C_dom"/>
</dbReference>
<evidence type="ECO:0000313" key="11">
    <source>
        <dbReference type="Proteomes" id="UP000747542"/>
    </source>
</evidence>
<dbReference type="Proteomes" id="UP000747542">
    <property type="component" value="Unassembled WGS sequence"/>
</dbReference>
<evidence type="ECO:0000256" key="4">
    <source>
        <dbReference type="ARBA" id="ARBA00023054"/>
    </source>
</evidence>
<comment type="subcellular location">
    <subcellularLocation>
        <location evidence="1">Secreted</location>
    </subcellularLocation>
</comment>
<feature type="compositionally biased region" description="Polar residues" evidence="7">
    <location>
        <begin position="40"/>
        <end position="67"/>
    </location>
</feature>
<evidence type="ECO:0000256" key="2">
    <source>
        <dbReference type="ARBA" id="ARBA00022525"/>
    </source>
</evidence>
<evidence type="ECO:0000256" key="8">
    <source>
        <dbReference type="SAM" id="SignalP"/>
    </source>
</evidence>
<keyword evidence="2" id="KW-0964">Secreted</keyword>
<keyword evidence="3 8" id="KW-0732">Signal</keyword>
<dbReference type="GO" id="GO:0030246">
    <property type="term" value="F:carbohydrate binding"/>
    <property type="evidence" value="ECO:0007669"/>
    <property type="project" value="UniProtKB-ARBA"/>
</dbReference>
<dbReference type="AlphaFoldDB" id="A0A8J5K0S0"/>
<evidence type="ECO:0000256" key="1">
    <source>
        <dbReference type="ARBA" id="ARBA00004613"/>
    </source>
</evidence>
<reference evidence="10" key="1">
    <citation type="journal article" date="2021" name="Sci. Adv.">
        <title>The American lobster genome reveals insights on longevity, neural, and immune adaptations.</title>
        <authorList>
            <person name="Polinski J.M."/>
            <person name="Zimin A.V."/>
            <person name="Clark K.F."/>
            <person name="Kohn A.B."/>
            <person name="Sadowski N."/>
            <person name="Timp W."/>
            <person name="Ptitsyn A."/>
            <person name="Khanna P."/>
            <person name="Romanova D.Y."/>
            <person name="Williams P."/>
            <person name="Greenwood S.J."/>
            <person name="Moroz L.L."/>
            <person name="Walt D.R."/>
            <person name="Bodnar A.G."/>
        </authorList>
    </citation>
    <scope>NUCLEOTIDE SEQUENCE</scope>
    <source>
        <strain evidence="10">GMGI-L3</strain>
    </source>
</reference>
<keyword evidence="11" id="KW-1185">Reference proteome</keyword>
<feature type="chain" id="PRO_5035322298" evidence="8">
    <location>
        <begin position="23"/>
        <end position="755"/>
    </location>
</feature>
<dbReference type="PANTHER" id="PTHR47221">
    <property type="entry name" value="FIBRINOGEN ALPHA CHAIN"/>
    <property type="match status" value="1"/>
</dbReference>
<dbReference type="EMBL" id="JAHLQT010024550">
    <property type="protein sequence ID" value="KAG7165209.1"/>
    <property type="molecule type" value="Genomic_DNA"/>
</dbReference>
<evidence type="ECO:0000256" key="7">
    <source>
        <dbReference type="SAM" id="MobiDB-lite"/>
    </source>
</evidence>
<feature type="compositionally biased region" description="Gly residues" evidence="7">
    <location>
        <begin position="186"/>
        <end position="202"/>
    </location>
</feature>
<protein>
    <submittedName>
        <fullName evidence="10">Fibrinogen C domain-containing protein 1-B-like 2</fullName>
    </submittedName>
</protein>
<feature type="compositionally biased region" description="Gly residues" evidence="7">
    <location>
        <begin position="209"/>
        <end position="246"/>
    </location>
</feature>
<sequence length="755" mass="83149">MKVVWAAAAAVWSLLLVTRIEAQARDRERRPLIRPRQEVVTATTESEPGNTGRNGFTVERNFTPNQLSSNDTTDDEDDNSIVSNSTTSPVDSGAGATGTGRQHGGGGRQYGGGRRQYGGARQHAGGPRQHASGGGARQFGGGGTRQYGGGNSVRQYKGGGSARQYEGGGSARQYEGDSGGTARQYGRGGGSSPRQYEGGGGSSARQYEGDGGGTARQHEGGGASSGRQYEGGGGGTARQHEGGGASSGRQYESDSSSTGAGDGGDTRRLPDTEISRRQMDTTILLLQRLSDRLTSIDTLQSQRAERIDTINYRLTRIELQAEERKSVINELSNALRHRMETTDNELDTIVTILDNINSGITGINQQQAELKATFNEIPRNQDDDGQNLGSRLQAVMATIHGLRTATQAVKDNISEVGQNLTVLTNVSKNLDQMSQNMVTKQYLQQNLNEIKNKNPSPMSMYAHMIQSRGPRRGPGSQSMAATEPEDCWKLRQKGKNKSGVYSIWPRFSPAPFFVYCDMETEGGGWTVIQRREDGSVEFLREWMDYKYGFGNLAGEFWLGNENIHLLTNQHVSKLRIDMADFDQQNGHAIYSAFAIGSELEGYSLKLLGEYSGDAGDSLRYHVGRHFSTIDVDNDAWPERSCARDHHGAWWYRACETSNLNGRYLHGPLPGDHQYTGLYWYDFRGPQYSLWRSRMMIRRGGSVGDPIFKDFNEVQRKGETPRLTVEARQQKTTTTPPDNFNPDHDPYAVYEYPTYA</sequence>
<dbReference type="OrthoDB" id="6145874at2759"/>
<dbReference type="FunFam" id="3.90.215.10:FF:000001">
    <property type="entry name" value="Tenascin isoform 1"/>
    <property type="match status" value="1"/>
</dbReference>
<evidence type="ECO:0000256" key="6">
    <source>
        <dbReference type="ARBA" id="ARBA00053344"/>
    </source>
</evidence>
<feature type="region of interest" description="Disordered" evidence="7">
    <location>
        <begin position="35"/>
        <end position="275"/>
    </location>
</feature>
<keyword evidence="4" id="KW-0175">Coiled coil</keyword>
<name>A0A8J5K0S0_HOMAM</name>
<dbReference type="Pfam" id="PF00147">
    <property type="entry name" value="Fibrinogen_C"/>
    <property type="match status" value="1"/>
</dbReference>
<comment type="caution">
    <text evidence="10">The sequence shown here is derived from an EMBL/GenBank/DDBJ whole genome shotgun (WGS) entry which is preliminary data.</text>
</comment>
<organism evidence="10 11">
    <name type="scientific">Homarus americanus</name>
    <name type="common">American lobster</name>
    <dbReference type="NCBI Taxonomy" id="6706"/>
    <lineage>
        <taxon>Eukaryota</taxon>
        <taxon>Metazoa</taxon>
        <taxon>Ecdysozoa</taxon>
        <taxon>Arthropoda</taxon>
        <taxon>Crustacea</taxon>
        <taxon>Multicrustacea</taxon>
        <taxon>Malacostraca</taxon>
        <taxon>Eumalacostraca</taxon>
        <taxon>Eucarida</taxon>
        <taxon>Decapoda</taxon>
        <taxon>Pleocyemata</taxon>
        <taxon>Astacidea</taxon>
        <taxon>Nephropoidea</taxon>
        <taxon>Nephropidae</taxon>
        <taxon>Homarus</taxon>
    </lineage>
</organism>